<dbReference type="PANTHER" id="PTHR43318:SF1">
    <property type="entry name" value="POLYSACCHARIDE BIOSYNTHESIS PROTEIN EPSC-RELATED"/>
    <property type="match status" value="1"/>
</dbReference>
<dbReference type="InterPro" id="IPR036291">
    <property type="entry name" value="NAD(P)-bd_dom_sf"/>
</dbReference>
<keyword evidence="5" id="KW-1185">Reference proteome</keyword>
<gene>
    <name evidence="4" type="ORF">LB452_03635</name>
</gene>
<comment type="similarity">
    <text evidence="1">Belongs to the polysaccharide synthase family.</text>
</comment>
<evidence type="ECO:0000313" key="5">
    <source>
        <dbReference type="Proteomes" id="UP001199314"/>
    </source>
</evidence>
<dbReference type="EMBL" id="JAIQZE010000002">
    <property type="protein sequence ID" value="MBZ9778007.1"/>
    <property type="molecule type" value="Genomic_DNA"/>
</dbReference>
<evidence type="ECO:0000256" key="2">
    <source>
        <dbReference type="SAM" id="Phobius"/>
    </source>
</evidence>
<dbReference type="InterPro" id="IPR051203">
    <property type="entry name" value="Polysaccharide_Synthase-Rel"/>
</dbReference>
<name>A0ABS7XJ33_9FLAO</name>
<feature type="transmembrane region" description="Helical" evidence="2">
    <location>
        <begin position="26"/>
        <end position="47"/>
    </location>
</feature>
<feature type="transmembrane region" description="Helical" evidence="2">
    <location>
        <begin position="124"/>
        <end position="146"/>
    </location>
</feature>
<comment type="caution">
    <text evidence="4">The sequence shown here is derived from an EMBL/GenBank/DDBJ whole genome shotgun (WGS) entry which is preliminary data.</text>
</comment>
<dbReference type="Proteomes" id="UP001199314">
    <property type="component" value="Unassembled WGS sequence"/>
</dbReference>
<feature type="domain" description="Polysaccharide biosynthesis protein CapD-like" evidence="3">
    <location>
        <begin position="301"/>
        <end position="586"/>
    </location>
</feature>
<keyword evidence="2" id="KW-0812">Transmembrane</keyword>
<reference evidence="5" key="1">
    <citation type="submission" date="2023-07" db="EMBL/GenBank/DDBJ databases">
        <title>Novel species isolated from saline lakes on Tibetan Plateau.</title>
        <authorList>
            <person name="Lu H."/>
        </authorList>
    </citation>
    <scope>NUCLEOTIDE SEQUENCE [LARGE SCALE GENOMIC DNA]</scope>
    <source>
        <strain evidence="5">CAK8W</strain>
    </source>
</reference>
<dbReference type="PANTHER" id="PTHR43318">
    <property type="entry name" value="UDP-N-ACETYLGLUCOSAMINE 4,6-DEHYDRATASE"/>
    <property type="match status" value="1"/>
</dbReference>
<keyword evidence="2" id="KW-1133">Transmembrane helix</keyword>
<feature type="transmembrane region" description="Helical" evidence="2">
    <location>
        <begin position="59"/>
        <end position="78"/>
    </location>
</feature>
<dbReference type="RefSeq" id="WP_224460361.1">
    <property type="nucleotide sequence ID" value="NZ_JAIQZE010000002.1"/>
</dbReference>
<proteinExistence type="inferred from homology"/>
<dbReference type="SUPFAM" id="SSF51735">
    <property type="entry name" value="NAD(P)-binding Rossmann-fold domains"/>
    <property type="match status" value="1"/>
</dbReference>
<accession>A0ABS7XJ33</accession>
<organism evidence="4 5">
    <name type="scientific">Psychroflexus longus</name>
    <dbReference type="NCBI Taxonomy" id="2873596"/>
    <lineage>
        <taxon>Bacteria</taxon>
        <taxon>Pseudomonadati</taxon>
        <taxon>Bacteroidota</taxon>
        <taxon>Flavobacteriia</taxon>
        <taxon>Flavobacteriales</taxon>
        <taxon>Flavobacteriaceae</taxon>
        <taxon>Psychroflexus</taxon>
    </lineage>
</organism>
<dbReference type="InterPro" id="IPR003869">
    <property type="entry name" value="Polysac_CapD-like"/>
</dbReference>
<sequence>MNLILSVKRFSLKILKRMARNYVPRVVILFIDICISILSAQLTFFLISSVGEGKLKFIHLNWEFVSLVTIQILFFLIFRSYSGIVRYTGFKDSIKQLQTVITTVVTLIVINEIVYSLYQTKILVNGGAIIYGFIVFSILFLFRVIVKRAYQLIHADSSSTKAYLLGTSLTDVAIAESIISDSRTSFDIVGFISEVNKLKKTRILTLPIINLDQLKHKKIRGGTSVIVSSQKLRELATADSDILNQLLELNLKIYKLPDLQDWSGESISSEIKKVNLEDLLQRTPIKLQPDKLKSIYKGKVILVTGAAGSIGSDIVRQLIRFKPKSILMLDQAETPLHHMSLEMESKHPNLHFEKIIANVRNYKRLESIFDYFQPEIVFHGAAYKHVPMMEANPIEALDVNFTGTKNLTDLAIQYKVSRFVFVSTDKAVNPTNIMGASKRSAEIYLQSVARNKSILTRFITTRFGNVLGSNGSVIPHFKEQIENLGPVTVTHPDITRYFMTIDEACQLVLEAGAMGNGGEIYVFDMGKPVKIIDLAKQMIRLSGFIPYEDIDIIYTGLRPGEKLYEELLADKENTLPTHHQKILIAKASYDFDSEKLILLKNLQNQISNNNAFKSIEVLKKLVPEFVPLTEAERQKNAI</sequence>
<evidence type="ECO:0000259" key="3">
    <source>
        <dbReference type="Pfam" id="PF02719"/>
    </source>
</evidence>
<evidence type="ECO:0000256" key="1">
    <source>
        <dbReference type="ARBA" id="ARBA00007430"/>
    </source>
</evidence>
<dbReference type="Pfam" id="PF02719">
    <property type="entry name" value="Polysacc_synt_2"/>
    <property type="match status" value="1"/>
</dbReference>
<dbReference type="Gene3D" id="3.40.50.720">
    <property type="entry name" value="NAD(P)-binding Rossmann-like Domain"/>
    <property type="match status" value="2"/>
</dbReference>
<feature type="transmembrane region" description="Helical" evidence="2">
    <location>
        <begin position="99"/>
        <end position="118"/>
    </location>
</feature>
<evidence type="ECO:0000313" key="4">
    <source>
        <dbReference type="EMBL" id="MBZ9778007.1"/>
    </source>
</evidence>
<dbReference type="CDD" id="cd05237">
    <property type="entry name" value="UDP_invert_4-6DH_SDR_e"/>
    <property type="match status" value="1"/>
</dbReference>
<keyword evidence="2" id="KW-0472">Membrane</keyword>
<protein>
    <submittedName>
        <fullName evidence="4">Polysaccharide biosynthesis protein</fullName>
    </submittedName>
</protein>